<reference evidence="1" key="1">
    <citation type="submission" date="2022-06" db="EMBL/GenBank/DDBJ databases">
        <title>Phylogenomic reconstructions and comparative analyses of Kickxellomycotina fungi.</title>
        <authorList>
            <person name="Reynolds N.K."/>
            <person name="Stajich J.E."/>
            <person name="Barry K."/>
            <person name="Grigoriev I.V."/>
            <person name="Crous P."/>
            <person name="Smith M.E."/>
        </authorList>
    </citation>
    <scope>NUCLEOTIDE SEQUENCE</scope>
    <source>
        <strain evidence="1">RSA 2271</strain>
    </source>
</reference>
<protein>
    <submittedName>
        <fullName evidence="1">Uncharacterized protein</fullName>
    </submittedName>
</protein>
<keyword evidence="2" id="KW-1185">Reference proteome</keyword>
<evidence type="ECO:0000313" key="1">
    <source>
        <dbReference type="EMBL" id="KAJ1675031.1"/>
    </source>
</evidence>
<evidence type="ECO:0000313" key="2">
    <source>
        <dbReference type="Proteomes" id="UP001145114"/>
    </source>
</evidence>
<sequence length="119" mass="12837">NKLQEHPDVADVVVLGVPSPHGDNHQVARAFIVLSETAKKRAETAGEQTVLDEIVEWANSGECSSSERLGGGAQAIEPLPIPRGDKGRHLIVRMRYVPDFKPEEPVVAAMISPLPGLQL</sequence>
<organism evidence="1 2">
    <name type="scientific">Spiromyces aspiralis</name>
    <dbReference type="NCBI Taxonomy" id="68401"/>
    <lineage>
        <taxon>Eukaryota</taxon>
        <taxon>Fungi</taxon>
        <taxon>Fungi incertae sedis</taxon>
        <taxon>Zoopagomycota</taxon>
        <taxon>Kickxellomycotina</taxon>
        <taxon>Kickxellomycetes</taxon>
        <taxon>Kickxellales</taxon>
        <taxon>Kickxellaceae</taxon>
        <taxon>Spiromyces</taxon>
    </lineage>
</organism>
<feature type="non-terminal residue" evidence="1">
    <location>
        <position position="1"/>
    </location>
</feature>
<accession>A0ACC1HHB1</accession>
<gene>
    <name evidence="1" type="ORF">EV182_002073</name>
</gene>
<name>A0ACC1HHB1_9FUNG</name>
<comment type="caution">
    <text evidence="1">The sequence shown here is derived from an EMBL/GenBank/DDBJ whole genome shotgun (WGS) entry which is preliminary data.</text>
</comment>
<dbReference type="Proteomes" id="UP001145114">
    <property type="component" value="Unassembled WGS sequence"/>
</dbReference>
<proteinExistence type="predicted"/>
<dbReference type="EMBL" id="JAMZIH010005532">
    <property type="protein sequence ID" value="KAJ1675031.1"/>
    <property type="molecule type" value="Genomic_DNA"/>
</dbReference>